<dbReference type="CDD" id="cd06071">
    <property type="entry name" value="Beach"/>
    <property type="match status" value="1"/>
</dbReference>
<feature type="domain" description="BEACH" evidence="3">
    <location>
        <begin position="1"/>
        <end position="225"/>
    </location>
</feature>
<dbReference type="Gene3D" id="1.10.1540.10">
    <property type="entry name" value="BEACH domain"/>
    <property type="match status" value="2"/>
</dbReference>
<evidence type="ECO:0000259" key="3">
    <source>
        <dbReference type="PROSITE" id="PS50197"/>
    </source>
</evidence>
<dbReference type="PANTHER" id="PTHR46108">
    <property type="entry name" value="BLUE CHEESE"/>
    <property type="match status" value="1"/>
</dbReference>
<organism evidence="4 5">
    <name type="scientific">Phakopsora pachyrhizi</name>
    <name type="common">Asian soybean rust disease fungus</name>
    <dbReference type="NCBI Taxonomy" id="170000"/>
    <lineage>
        <taxon>Eukaryota</taxon>
        <taxon>Fungi</taxon>
        <taxon>Dikarya</taxon>
        <taxon>Basidiomycota</taxon>
        <taxon>Pucciniomycotina</taxon>
        <taxon>Pucciniomycetes</taxon>
        <taxon>Pucciniales</taxon>
        <taxon>Phakopsoraceae</taxon>
        <taxon>Phakopsora</taxon>
    </lineage>
</organism>
<reference evidence="4" key="1">
    <citation type="submission" date="2022-06" db="EMBL/GenBank/DDBJ databases">
        <authorList>
            <consortium name="SYNGENTA / RWTH Aachen University"/>
        </authorList>
    </citation>
    <scope>NUCLEOTIDE SEQUENCE</scope>
</reference>
<evidence type="ECO:0000256" key="2">
    <source>
        <dbReference type="ARBA" id="ARBA00022737"/>
    </source>
</evidence>
<dbReference type="PANTHER" id="PTHR46108:SF4">
    <property type="entry name" value="BLUE CHEESE"/>
    <property type="match status" value="1"/>
</dbReference>
<dbReference type="SMART" id="SM01026">
    <property type="entry name" value="Beach"/>
    <property type="match status" value="1"/>
</dbReference>
<dbReference type="InterPro" id="IPR000409">
    <property type="entry name" value="BEACH_dom"/>
</dbReference>
<keyword evidence="5" id="KW-1185">Reference proteome</keyword>
<dbReference type="SUPFAM" id="SSF81837">
    <property type="entry name" value="BEACH domain"/>
    <property type="match status" value="1"/>
</dbReference>
<evidence type="ECO:0000313" key="5">
    <source>
        <dbReference type="Proteomes" id="UP001153365"/>
    </source>
</evidence>
<keyword evidence="1" id="KW-0853">WD repeat</keyword>
<sequence>MINQHPVFPWILADYTSSSLNLEKPETFRKLALPMGAQTESRKRDFIERYLSLEEFGAIGDERMKPAHYMTHYSSAVVRTFWSMHRAWLSASEQSRSDVRELTPEFYHCPEFLKNLNNLSLGSRQEGGDPVGDVQLPPWAHGDPRLFVELHREALESDFVSENIHKWIDLIFGYKQRGQAALDAVNVFQEVSYEGTVSLDAIDDERERSSVLGAMCNWGKTRIRA</sequence>
<keyword evidence="2" id="KW-0677">Repeat</keyword>
<comment type="caution">
    <text evidence="4">The sequence shown here is derived from an EMBL/GenBank/DDBJ whole genome shotgun (WGS) entry which is preliminary data.</text>
</comment>
<dbReference type="Proteomes" id="UP001153365">
    <property type="component" value="Unassembled WGS sequence"/>
</dbReference>
<dbReference type="InterPro" id="IPR051944">
    <property type="entry name" value="BEACH_domain_protein"/>
</dbReference>
<proteinExistence type="predicted"/>
<dbReference type="AlphaFoldDB" id="A0AAV0B1W1"/>
<evidence type="ECO:0000313" key="4">
    <source>
        <dbReference type="EMBL" id="CAH7677267.1"/>
    </source>
</evidence>
<evidence type="ECO:0000256" key="1">
    <source>
        <dbReference type="ARBA" id="ARBA00022574"/>
    </source>
</evidence>
<dbReference type="Pfam" id="PF02138">
    <property type="entry name" value="Beach"/>
    <property type="match status" value="2"/>
</dbReference>
<dbReference type="PROSITE" id="PS50197">
    <property type="entry name" value="BEACH"/>
    <property type="match status" value="1"/>
</dbReference>
<gene>
    <name evidence="4" type="ORF">PPACK8108_LOCUS12398</name>
</gene>
<name>A0AAV0B1W1_PHAPC</name>
<dbReference type="EMBL" id="CALTRL010002976">
    <property type="protein sequence ID" value="CAH7677267.1"/>
    <property type="molecule type" value="Genomic_DNA"/>
</dbReference>
<protein>
    <submittedName>
        <fullName evidence="4">BEACH domain-containing protein</fullName>
    </submittedName>
</protein>
<accession>A0AAV0B1W1</accession>
<dbReference type="InterPro" id="IPR036372">
    <property type="entry name" value="BEACH_dom_sf"/>
</dbReference>